<sequence>MIRLPTLKFTVPDSARDREWKLADMKFGHRYGIKIVRLSGTCMEDDGRTIRHFICPYPDAQNELKPGFDCWILPHLHDAIQIDEESSVQRNLTRAFDHLYEAPEGDVRVHRAYPGAQGLVGFMAELGLREEDLTVDFLECRAVPWVGKVAASICSPDFADFLLGHFCRRFWQSPATVQPLLSCLFTHLGMCAGPVESASSQEPSEKVLKLTALNMRHNFRISPMAVVHGGCGLKGLWELPEKTYTILHPGDRLIFASTEKVLRGLMLP</sequence>
<dbReference type="EMBL" id="CAUJNA010003594">
    <property type="protein sequence ID" value="CAJ1405622.1"/>
    <property type="molecule type" value="Genomic_DNA"/>
</dbReference>
<proteinExistence type="predicted"/>
<organism evidence="1 2">
    <name type="scientific">Effrenium voratum</name>
    <dbReference type="NCBI Taxonomy" id="2562239"/>
    <lineage>
        <taxon>Eukaryota</taxon>
        <taxon>Sar</taxon>
        <taxon>Alveolata</taxon>
        <taxon>Dinophyceae</taxon>
        <taxon>Suessiales</taxon>
        <taxon>Symbiodiniaceae</taxon>
        <taxon>Effrenium</taxon>
    </lineage>
</organism>
<evidence type="ECO:0000313" key="2">
    <source>
        <dbReference type="Proteomes" id="UP001178507"/>
    </source>
</evidence>
<reference evidence="1" key="1">
    <citation type="submission" date="2023-08" db="EMBL/GenBank/DDBJ databases">
        <authorList>
            <person name="Chen Y."/>
            <person name="Shah S."/>
            <person name="Dougan E. K."/>
            <person name="Thang M."/>
            <person name="Chan C."/>
        </authorList>
    </citation>
    <scope>NUCLEOTIDE SEQUENCE</scope>
</reference>
<protein>
    <submittedName>
        <fullName evidence="1">Uncharacterized protein</fullName>
    </submittedName>
</protein>
<name>A0AA36NFY9_9DINO</name>
<keyword evidence="2" id="KW-1185">Reference proteome</keyword>
<evidence type="ECO:0000313" key="1">
    <source>
        <dbReference type="EMBL" id="CAJ1405622.1"/>
    </source>
</evidence>
<gene>
    <name evidence="1" type="ORF">EVOR1521_LOCUS27783</name>
</gene>
<dbReference type="Proteomes" id="UP001178507">
    <property type="component" value="Unassembled WGS sequence"/>
</dbReference>
<comment type="caution">
    <text evidence="1">The sequence shown here is derived from an EMBL/GenBank/DDBJ whole genome shotgun (WGS) entry which is preliminary data.</text>
</comment>
<accession>A0AA36NFY9</accession>
<dbReference type="AlphaFoldDB" id="A0AA36NFY9"/>